<keyword evidence="5" id="KW-1185">Reference proteome</keyword>
<feature type="compositionally biased region" description="Gly residues" evidence="3">
    <location>
        <begin position="112"/>
        <end position="121"/>
    </location>
</feature>
<organism evidence="4 5">
    <name type="scientific">Kitasatospora phosalacinea</name>
    <dbReference type="NCBI Taxonomy" id="2065"/>
    <lineage>
        <taxon>Bacteria</taxon>
        <taxon>Bacillati</taxon>
        <taxon>Actinomycetota</taxon>
        <taxon>Actinomycetes</taxon>
        <taxon>Kitasatosporales</taxon>
        <taxon>Streptomycetaceae</taxon>
        <taxon>Kitasatospora</taxon>
    </lineage>
</organism>
<dbReference type="Pfam" id="PF04185">
    <property type="entry name" value="Phosphoesterase"/>
    <property type="match status" value="1"/>
</dbReference>
<keyword evidence="1" id="KW-0378">Hydrolase</keyword>
<evidence type="ECO:0000256" key="2">
    <source>
        <dbReference type="ARBA" id="ARBA00023026"/>
    </source>
</evidence>
<dbReference type="PANTHER" id="PTHR31956:SF1">
    <property type="entry name" value="NON-SPECIFIC PHOSPHOLIPASE C1"/>
    <property type="match status" value="1"/>
</dbReference>
<comment type="caution">
    <text evidence="4">The sequence shown here is derived from an EMBL/GenBank/DDBJ whole genome shotgun (WGS) entry which is preliminary data.</text>
</comment>
<proteinExistence type="predicted"/>
<feature type="non-terminal residue" evidence="4">
    <location>
        <position position="141"/>
    </location>
</feature>
<name>A0ABW6GWY4_9ACTN</name>
<dbReference type="RefSeq" id="WP_380564121.1">
    <property type="nucleotide sequence ID" value="NZ_JBHYPX010000122.1"/>
</dbReference>
<sequence>MSGPYPMGLGVRVPMVVVPPWTRGGAVDSTVYDHTSVIRLLERRFGGAEPNIPPWPRTVTGDLTEVFDPSGKEPHRPGLPDSSGNRQKVTDTGELPAPSVPKPQHGRAAPQAGGGGGGRGDPAGPRDSGGVRTNVTDKGIP</sequence>
<dbReference type="PANTHER" id="PTHR31956">
    <property type="entry name" value="NON-SPECIFIC PHOSPHOLIPASE C4-RELATED"/>
    <property type="match status" value="1"/>
</dbReference>
<protein>
    <submittedName>
        <fullName evidence="4">Alkaline phosphatase family protein</fullName>
    </submittedName>
</protein>
<accession>A0ABW6GWY4</accession>
<dbReference type="InterPro" id="IPR017850">
    <property type="entry name" value="Alkaline_phosphatase_core_sf"/>
</dbReference>
<dbReference type="Proteomes" id="UP001599542">
    <property type="component" value="Unassembled WGS sequence"/>
</dbReference>
<dbReference type="InterPro" id="IPR007312">
    <property type="entry name" value="Phosphoesterase"/>
</dbReference>
<evidence type="ECO:0000313" key="4">
    <source>
        <dbReference type="EMBL" id="MFE1357079.1"/>
    </source>
</evidence>
<dbReference type="Gene3D" id="3.40.720.10">
    <property type="entry name" value="Alkaline Phosphatase, subunit A"/>
    <property type="match status" value="1"/>
</dbReference>
<gene>
    <name evidence="4" type="ORF">ACFW6T_34460</name>
</gene>
<evidence type="ECO:0000256" key="3">
    <source>
        <dbReference type="SAM" id="MobiDB-lite"/>
    </source>
</evidence>
<evidence type="ECO:0000256" key="1">
    <source>
        <dbReference type="ARBA" id="ARBA00022801"/>
    </source>
</evidence>
<feature type="region of interest" description="Disordered" evidence="3">
    <location>
        <begin position="43"/>
        <end position="141"/>
    </location>
</feature>
<evidence type="ECO:0000313" key="5">
    <source>
        <dbReference type="Proteomes" id="UP001599542"/>
    </source>
</evidence>
<keyword evidence="2" id="KW-0843">Virulence</keyword>
<feature type="compositionally biased region" description="Polar residues" evidence="3">
    <location>
        <begin position="131"/>
        <end position="141"/>
    </location>
</feature>
<reference evidence="4 5" key="1">
    <citation type="submission" date="2024-09" db="EMBL/GenBank/DDBJ databases">
        <title>The Natural Products Discovery Center: Release of the First 8490 Sequenced Strains for Exploring Actinobacteria Biosynthetic Diversity.</title>
        <authorList>
            <person name="Kalkreuter E."/>
            <person name="Kautsar S.A."/>
            <person name="Yang D."/>
            <person name="Bader C.D."/>
            <person name="Teijaro C.N."/>
            <person name="Fluegel L."/>
            <person name="Davis C.M."/>
            <person name="Simpson J.R."/>
            <person name="Lauterbach L."/>
            <person name="Steele A.D."/>
            <person name="Gui C."/>
            <person name="Meng S."/>
            <person name="Li G."/>
            <person name="Viehrig K."/>
            <person name="Ye F."/>
            <person name="Su P."/>
            <person name="Kiefer A.F."/>
            <person name="Nichols A."/>
            <person name="Cepeda A.J."/>
            <person name="Yan W."/>
            <person name="Fan B."/>
            <person name="Jiang Y."/>
            <person name="Adhikari A."/>
            <person name="Zheng C.-J."/>
            <person name="Schuster L."/>
            <person name="Cowan T.M."/>
            <person name="Smanski M.J."/>
            <person name="Chevrette M.G."/>
            <person name="De Carvalho L.P.S."/>
            <person name="Shen B."/>
        </authorList>
    </citation>
    <scope>NUCLEOTIDE SEQUENCE [LARGE SCALE GENOMIC DNA]</scope>
    <source>
        <strain evidence="4 5">NPDC058753</strain>
    </source>
</reference>
<dbReference type="EMBL" id="JBHYPX010000122">
    <property type="protein sequence ID" value="MFE1357079.1"/>
    <property type="molecule type" value="Genomic_DNA"/>
</dbReference>